<proteinExistence type="predicted"/>
<dbReference type="AlphaFoldDB" id="A0AAN4YAB4"/>
<evidence type="ECO:0000313" key="1">
    <source>
        <dbReference type="EMBL" id="GMG24292.1"/>
    </source>
</evidence>
<dbReference type="EMBL" id="BSYA01000010">
    <property type="protein sequence ID" value="GMG24292.1"/>
    <property type="molecule type" value="Genomic_DNA"/>
</dbReference>
<organism evidence="1 2">
    <name type="scientific">Aspergillus oryzae</name>
    <name type="common">Yellow koji mold</name>
    <dbReference type="NCBI Taxonomy" id="5062"/>
    <lineage>
        <taxon>Eukaryota</taxon>
        <taxon>Fungi</taxon>
        <taxon>Dikarya</taxon>
        <taxon>Ascomycota</taxon>
        <taxon>Pezizomycotina</taxon>
        <taxon>Eurotiomycetes</taxon>
        <taxon>Eurotiomycetidae</taxon>
        <taxon>Eurotiales</taxon>
        <taxon>Aspergillaceae</taxon>
        <taxon>Aspergillus</taxon>
        <taxon>Aspergillus subgen. Circumdati</taxon>
    </lineage>
</organism>
<name>A0AAN4YAB4_ASPOZ</name>
<dbReference type="Proteomes" id="UP001165205">
    <property type="component" value="Unassembled WGS sequence"/>
</dbReference>
<accession>A0AAN4YAB4</accession>
<reference evidence="1" key="1">
    <citation type="submission" date="2023-04" db="EMBL/GenBank/DDBJ databases">
        <title>Aspergillus oryzae NBRC 4228.</title>
        <authorList>
            <person name="Ichikawa N."/>
            <person name="Sato H."/>
            <person name="Tonouchi N."/>
        </authorList>
    </citation>
    <scope>NUCLEOTIDE SEQUENCE</scope>
    <source>
        <strain evidence="1">NBRC 4228</strain>
    </source>
</reference>
<comment type="caution">
    <text evidence="1">The sequence shown here is derived from an EMBL/GenBank/DDBJ whole genome shotgun (WGS) entry which is preliminary data.</text>
</comment>
<gene>
    <name evidence="1" type="ORF">Aory04_000156600</name>
</gene>
<protein>
    <submittedName>
        <fullName evidence="1">Unnamed protein product</fullName>
    </submittedName>
</protein>
<sequence length="99" mass="10941">MAVVGDYQVKAKAETTKRLIAQLVNEELATLTLCPDTRSPGVIEGRITPECDESRCIKTEVAQGNGCIWRPKDFKVPVTLCTEGVEVEEDNPGKIFEFI</sequence>
<evidence type="ECO:0000313" key="2">
    <source>
        <dbReference type="Proteomes" id="UP001165205"/>
    </source>
</evidence>